<feature type="chain" id="PRO_5010861059" evidence="2">
    <location>
        <begin position="24"/>
        <end position="82"/>
    </location>
</feature>
<dbReference type="EMBL" id="LT840185">
    <property type="protein sequence ID" value="SMF75136.1"/>
    <property type="molecule type" value="Genomic_DNA"/>
</dbReference>
<keyword evidence="1" id="KW-0812">Transmembrane</keyword>
<sequence length="82" mass="8067">MRIPMKALIFASATTLAIAPVAAQSAASLSPSRASAAMSGENDLDGGFLSSGAIFGAIGAIAVLVAVVYTIADDDDNSPVSP</sequence>
<evidence type="ECO:0000313" key="3">
    <source>
        <dbReference type="EMBL" id="SMF75136.1"/>
    </source>
</evidence>
<protein>
    <submittedName>
        <fullName evidence="3">Uncharacterized protein</fullName>
    </submittedName>
</protein>
<reference evidence="4" key="1">
    <citation type="submission" date="2017-04" db="EMBL/GenBank/DDBJ databases">
        <authorList>
            <person name="Varghese N."/>
            <person name="Submissions S."/>
        </authorList>
    </citation>
    <scope>NUCLEOTIDE SEQUENCE [LARGE SCALE GENOMIC DNA]</scope>
    <source>
        <strain evidence="4">Dd16</strain>
    </source>
</reference>
<proteinExistence type="predicted"/>
<dbReference type="STRING" id="941907.SAMN06295910_2311"/>
<evidence type="ECO:0000313" key="4">
    <source>
        <dbReference type="Proteomes" id="UP000192934"/>
    </source>
</evidence>
<evidence type="ECO:0000256" key="1">
    <source>
        <dbReference type="SAM" id="Phobius"/>
    </source>
</evidence>
<organism evidence="3 4">
    <name type="scientific">Allosphingosinicella indica</name>
    <dbReference type="NCBI Taxonomy" id="941907"/>
    <lineage>
        <taxon>Bacteria</taxon>
        <taxon>Pseudomonadati</taxon>
        <taxon>Pseudomonadota</taxon>
        <taxon>Alphaproteobacteria</taxon>
        <taxon>Sphingomonadales</taxon>
        <taxon>Sphingomonadaceae</taxon>
        <taxon>Allosphingosinicella</taxon>
    </lineage>
</organism>
<feature type="signal peptide" evidence="2">
    <location>
        <begin position="1"/>
        <end position="23"/>
    </location>
</feature>
<keyword evidence="4" id="KW-1185">Reference proteome</keyword>
<evidence type="ECO:0000256" key="2">
    <source>
        <dbReference type="SAM" id="SignalP"/>
    </source>
</evidence>
<keyword evidence="1" id="KW-0472">Membrane</keyword>
<feature type="transmembrane region" description="Helical" evidence="1">
    <location>
        <begin position="52"/>
        <end position="72"/>
    </location>
</feature>
<name>A0A1X7GWU9_9SPHN</name>
<dbReference type="AlphaFoldDB" id="A0A1X7GWU9"/>
<accession>A0A1X7GWU9</accession>
<keyword evidence="1" id="KW-1133">Transmembrane helix</keyword>
<keyword evidence="2" id="KW-0732">Signal</keyword>
<gene>
    <name evidence="3" type="ORF">SAMN06295910_2311</name>
</gene>
<dbReference type="Proteomes" id="UP000192934">
    <property type="component" value="Chromosome I"/>
</dbReference>